<accession>A0ABT3Y819</accession>
<sequence length="199" mass="23521">MIQQPEEFSLYKEAILSIHPECSEDEWEYLEGGLSVQHFKSKEMYMEAGKKNHQLGFLTSGLVRAYYINDKGNEITILFAKENEYVTDYPSLLNQMPSRYYFQCLEPSTIITLPYEHMQNGYKKFIGFERYGRLMAEEILKMLQSRVESFQFDQAEQRYIQFIKQNPELFNRIPLTHLSSYLGIERPSLSRIRKKIAGL</sequence>
<organism evidence="2 3">
    <name type="scientific">Chryseobacterium luquanense</name>
    <dbReference type="NCBI Taxonomy" id="2983766"/>
    <lineage>
        <taxon>Bacteria</taxon>
        <taxon>Pseudomonadati</taxon>
        <taxon>Bacteroidota</taxon>
        <taxon>Flavobacteriia</taxon>
        <taxon>Flavobacteriales</taxon>
        <taxon>Weeksellaceae</taxon>
        <taxon>Chryseobacterium group</taxon>
        <taxon>Chryseobacterium</taxon>
    </lineage>
</organism>
<comment type="caution">
    <text evidence="2">The sequence shown here is derived from an EMBL/GenBank/DDBJ whole genome shotgun (WGS) entry which is preliminary data.</text>
</comment>
<dbReference type="Proteomes" id="UP001070176">
    <property type="component" value="Unassembled WGS sequence"/>
</dbReference>
<dbReference type="SUPFAM" id="SSF51206">
    <property type="entry name" value="cAMP-binding domain-like"/>
    <property type="match status" value="1"/>
</dbReference>
<reference evidence="2" key="1">
    <citation type="submission" date="2022-10" db="EMBL/GenBank/DDBJ databases">
        <title>Chryseobacterium sp. nov., a novel bacterial species.</title>
        <authorList>
            <person name="Cao Y."/>
        </authorList>
    </citation>
    <scope>NUCLEOTIDE SEQUENCE</scope>
    <source>
        <strain evidence="2">KC 927</strain>
    </source>
</reference>
<proteinExistence type="predicted"/>
<dbReference type="InterPro" id="IPR018490">
    <property type="entry name" value="cNMP-bd_dom_sf"/>
</dbReference>
<dbReference type="Gene3D" id="2.60.120.10">
    <property type="entry name" value="Jelly Rolls"/>
    <property type="match status" value="1"/>
</dbReference>
<name>A0ABT3Y819_9FLAO</name>
<dbReference type="RefSeq" id="WP_267282716.1">
    <property type="nucleotide sequence ID" value="NZ_JAOVZV010000021.1"/>
</dbReference>
<dbReference type="Pfam" id="PF00027">
    <property type="entry name" value="cNMP_binding"/>
    <property type="match status" value="1"/>
</dbReference>
<evidence type="ECO:0000313" key="2">
    <source>
        <dbReference type="EMBL" id="MCX8534263.1"/>
    </source>
</evidence>
<dbReference type="InterPro" id="IPR000595">
    <property type="entry name" value="cNMP-bd_dom"/>
</dbReference>
<keyword evidence="3" id="KW-1185">Reference proteome</keyword>
<dbReference type="CDD" id="cd00038">
    <property type="entry name" value="CAP_ED"/>
    <property type="match status" value="1"/>
</dbReference>
<feature type="domain" description="Cyclic nucleotide-binding" evidence="1">
    <location>
        <begin position="37"/>
        <end position="120"/>
    </location>
</feature>
<evidence type="ECO:0000313" key="3">
    <source>
        <dbReference type="Proteomes" id="UP001070176"/>
    </source>
</evidence>
<gene>
    <name evidence="2" type="ORF">OEA66_18080</name>
</gene>
<dbReference type="EMBL" id="JAOVZV010000021">
    <property type="protein sequence ID" value="MCX8534263.1"/>
    <property type="molecule type" value="Genomic_DNA"/>
</dbReference>
<dbReference type="InterPro" id="IPR014710">
    <property type="entry name" value="RmlC-like_jellyroll"/>
</dbReference>
<evidence type="ECO:0000259" key="1">
    <source>
        <dbReference type="Pfam" id="PF00027"/>
    </source>
</evidence>
<protein>
    <submittedName>
        <fullName evidence="2">Crp/Fnr family transcriptional regulator</fullName>
    </submittedName>
</protein>